<keyword evidence="8" id="KW-0472">Membrane</keyword>
<sequence>MPTLLRIKNVSKYFPGVKALDNITMDIEKNEIHAICGENGAGKSTLISILGGIYPYGSYEGDIYLKDKKIEFKNPKDAEEAGIAVIHQELTLFEELSIIENIYMGSQKVKGLVIDWNSMYEESQILLKKLKLDDLNIFTKIKHLGVGKQQLIEIAKALVKKANILILDEPTASLTESETNNLLALLKELKKEGVTCIYISHKLDEIFEVADRVSILRDGKLIGTKLINEVTKNDLIKMMVGREISQMFPKRKISPEKIIFEVKNFTVFEEYNPTKKVVDNVSFNLRYGEILGFSGLVGAGRTELMSSIIGFYQGKKEGKVFLNSEKVNINSPQEALELGIAYLSEDRKGAGIISNLTVRENITIAFIKKFATFFHINKESETLKALEIIKELNIKTQSPEVKISTLSGGNQQKTLIGRNLVSIPKILIMDEPTRGIDVGAKQEIYSLMNKLTKQGISIIMISSELPEVIGMADRIIVLHEGKFMGEIENYNHDTNQEDIMYLATGIRGGKGE</sequence>
<dbReference type="GO" id="GO:0005524">
    <property type="term" value="F:ATP binding"/>
    <property type="evidence" value="ECO:0007669"/>
    <property type="project" value="UniProtKB-KW"/>
</dbReference>
<dbReference type="GO" id="GO:0016887">
    <property type="term" value="F:ATP hydrolysis activity"/>
    <property type="evidence" value="ECO:0007669"/>
    <property type="project" value="InterPro"/>
</dbReference>
<evidence type="ECO:0000256" key="2">
    <source>
        <dbReference type="ARBA" id="ARBA00022448"/>
    </source>
</evidence>
<dbReference type="GO" id="GO:0005886">
    <property type="term" value="C:plasma membrane"/>
    <property type="evidence" value="ECO:0007669"/>
    <property type="project" value="UniProtKB-SubCell"/>
</dbReference>
<comment type="subcellular location">
    <subcellularLocation>
        <location evidence="1">Cell membrane</location>
        <topology evidence="1">Peripheral membrane protein</topology>
    </subcellularLocation>
</comment>
<dbReference type="CDD" id="cd03215">
    <property type="entry name" value="ABC_Carb_Monos_II"/>
    <property type="match status" value="1"/>
</dbReference>
<keyword evidence="10" id="KW-0378">Hydrolase</keyword>
<keyword evidence="4" id="KW-0677">Repeat</keyword>
<dbReference type="Pfam" id="PF00005">
    <property type="entry name" value="ABC_tran"/>
    <property type="match status" value="2"/>
</dbReference>
<keyword evidence="7" id="KW-1278">Translocase</keyword>
<dbReference type="STRING" id="1006576.DTL3_1319"/>
<evidence type="ECO:0000256" key="1">
    <source>
        <dbReference type="ARBA" id="ARBA00004202"/>
    </source>
</evidence>
<dbReference type="RefSeq" id="WP_045088026.1">
    <property type="nucleotide sequence ID" value="NZ_LN824141.1"/>
</dbReference>
<dbReference type="InterPro" id="IPR003593">
    <property type="entry name" value="AAA+_ATPase"/>
</dbReference>
<dbReference type="OrthoDB" id="9771863at2"/>
<dbReference type="PANTHER" id="PTHR43790">
    <property type="entry name" value="CARBOHYDRATE TRANSPORT ATP-BINDING PROTEIN MG119-RELATED"/>
    <property type="match status" value="1"/>
</dbReference>
<dbReference type="SUPFAM" id="SSF52540">
    <property type="entry name" value="P-loop containing nucleoside triphosphate hydrolases"/>
    <property type="match status" value="2"/>
</dbReference>
<proteinExistence type="predicted"/>
<reference evidence="11" key="1">
    <citation type="submission" date="2014-11" db="EMBL/GenBank/DDBJ databases">
        <authorList>
            <person name="Wibberg D."/>
        </authorList>
    </citation>
    <scope>NUCLEOTIDE SEQUENCE [LARGE SCALE GENOMIC DNA]</scope>
    <source>
        <strain evidence="11">L3</strain>
    </source>
</reference>
<dbReference type="InterPro" id="IPR027417">
    <property type="entry name" value="P-loop_NTPase"/>
</dbReference>
<dbReference type="PANTHER" id="PTHR43790:SF9">
    <property type="entry name" value="GALACTOFURANOSE TRANSPORTER ATP-BINDING PROTEIN YTFR"/>
    <property type="match status" value="1"/>
</dbReference>
<evidence type="ECO:0000256" key="5">
    <source>
        <dbReference type="ARBA" id="ARBA00022741"/>
    </source>
</evidence>
<keyword evidence="3" id="KW-1003">Cell membrane</keyword>
<dbReference type="InterPro" id="IPR003439">
    <property type="entry name" value="ABC_transporter-like_ATP-bd"/>
</dbReference>
<dbReference type="AlphaFoldDB" id="A0A0C7NZ97"/>
<dbReference type="Proteomes" id="UP000032809">
    <property type="component" value="Chromosome I"/>
</dbReference>
<dbReference type="FunFam" id="3.40.50.300:FF:000127">
    <property type="entry name" value="Ribose import ATP-binding protein RbsA"/>
    <property type="match status" value="1"/>
</dbReference>
<dbReference type="EC" id="3.6.3.17" evidence="10"/>
<evidence type="ECO:0000256" key="4">
    <source>
        <dbReference type="ARBA" id="ARBA00022737"/>
    </source>
</evidence>
<dbReference type="CDD" id="cd03216">
    <property type="entry name" value="ABC_Carb_Monos_I"/>
    <property type="match status" value="1"/>
</dbReference>
<dbReference type="PROSITE" id="PS50893">
    <property type="entry name" value="ABC_TRANSPORTER_2"/>
    <property type="match status" value="2"/>
</dbReference>
<dbReference type="EMBL" id="LN824141">
    <property type="protein sequence ID" value="CEP78613.1"/>
    <property type="molecule type" value="Genomic_DNA"/>
</dbReference>
<keyword evidence="11" id="KW-1185">Reference proteome</keyword>
<dbReference type="PATRIC" id="fig|1006576.9.peg.1316"/>
<organism evidence="10 11">
    <name type="scientific">Defluviitoga tunisiensis</name>
    <dbReference type="NCBI Taxonomy" id="1006576"/>
    <lineage>
        <taxon>Bacteria</taxon>
        <taxon>Thermotogati</taxon>
        <taxon>Thermotogota</taxon>
        <taxon>Thermotogae</taxon>
        <taxon>Petrotogales</taxon>
        <taxon>Petrotogaceae</taxon>
        <taxon>Defluviitoga</taxon>
    </lineage>
</organism>
<dbReference type="Gene3D" id="3.40.50.300">
    <property type="entry name" value="P-loop containing nucleotide triphosphate hydrolases"/>
    <property type="match status" value="2"/>
</dbReference>
<keyword evidence="2" id="KW-0813">Transport</keyword>
<feature type="domain" description="ABC transporter" evidence="9">
    <location>
        <begin position="262"/>
        <end position="505"/>
    </location>
</feature>
<evidence type="ECO:0000256" key="7">
    <source>
        <dbReference type="ARBA" id="ARBA00022967"/>
    </source>
</evidence>
<evidence type="ECO:0000256" key="3">
    <source>
        <dbReference type="ARBA" id="ARBA00022475"/>
    </source>
</evidence>
<keyword evidence="6 10" id="KW-0067">ATP-binding</keyword>
<dbReference type="InterPro" id="IPR050107">
    <property type="entry name" value="ABC_carbohydrate_import_ATPase"/>
</dbReference>
<gene>
    <name evidence="10" type="primary">xylG3</name>
    <name evidence="10" type="ORF">DTL3_1319</name>
</gene>
<accession>A0A0C7NZ97</accession>
<dbReference type="SMART" id="SM00382">
    <property type="entry name" value="AAA"/>
    <property type="match status" value="2"/>
</dbReference>
<evidence type="ECO:0000259" key="9">
    <source>
        <dbReference type="PROSITE" id="PS50893"/>
    </source>
</evidence>
<keyword evidence="5" id="KW-0547">Nucleotide-binding</keyword>
<evidence type="ECO:0000256" key="8">
    <source>
        <dbReference type="ARBA" id="ARBA00023136"/>
    </source>
</evidence>
<protein>
    <submittedName>
        <fullName evidence="10">Xylose import ATP-binding protein</fullName>
        <ecNumber evidence="10">3.6.3.17</ecNumber>
    </submittedName>
</protein>
<feature type="domain" description="ABC transporter" evidence="9">
    <location>
        <begin position="5"/>
        <end position="243"/>
    </location>
</feature>
<dbReference type="HOGENOM" id="CLU_000604_92_3_0"/>
<evidence type="ECO:0000256" key="6">
    <source>
        <dbReference type="ARBA" id="ARBA00022840"/>
    </source>
</evidence>
<dbReference type="KEGG" id="dtn:DTL3_1319"/>
<evidence type="ECO:0000313" key="11">
    <source>
        <dbReference type="Proteomes" id="UP000032809"/>
    </source>
</evidence>
<name>A0A0C7NZ97_DEFTU</name>
<evidence type="ECO:0000313" key="10">
    <source>
        <dbReference type="EMBL" id="CEP78613.1"/>
    </source>
</evidence>